<keyword evidence="7" id="KW-0328">Glycosyltransferase</keyword>
<dbReference type="InterPro" id="IPR017555">
    <property type="entry name" value="TriPribosyl-deP-CoA_syn"/>
</dbReference>
<evidence type="ECO:0000256" key="1">
    <source>
        <dbReference type="ARBA" id="ARBA00001210"/>
    </source>
</evidence>
<dbReference type="GO" id="GO:0051191">
    <property type="term" value="P:prosthetic group biosynthetic process"/>
    <property type="evidence" value="ECO:0007669"/>
    <property type="project" value="TreeGrafter"/>
</dbReference>
<sequence>MTPALPRHHTESHAGSVLSSGHGLGSTRPPTPGSVLSSGHGLGSARRRVASHQAARLALRALYAELALYPKPGLVSLIDNGSHDDMTALTFMRSLFSLRHYFAAICLAGMDAAPFARLKQLGMAAERRMMAATGGVNTHRGAIFGLGMLCAALGRQLARRNAGLAAKVDPASLRAALLDGWGAALAAHTLAAPDGSHGQRAAQLHSASGAREEAALGLPSVFLVGLPALQATLARGGGMHHARIDALFALMAHVSDTNVLHRGGAAGASMVRDRAREFVELGGTRQPDWHARALDTHRLFVRHRLSPGGAADLLAACCLVQAFSVHAWP</sequence>
<keyword evidence="2 5" id="KW-0808">Transferase</keyword>
<evidence type="ECO:0000256" key="2">
    <source>
        <dbReference type="ARBA" id="ARBA00022679"/>
    </source>
</evidence>
<dbReference type="Pfam" id="PF01874">
    <property type="entry name" value="CitG"/>
    <property type="match status" value="1"/>
</dbReference>
<dbReference type="AlphaFoldDB" id="A0A7X4H7T0"/>
<dbReference type="HAMAP" id="MF_01883">
    <property type="entry name" value="MdcB"/>
    <property type="match status" value="1"/>
</dbReference>
<evidence type="ECO:0000313" key="8">
    <source>
        <dbReference type="Proteomes" id="UP000450676"/>
    </source>
</evidence>
<comment type="function">
    <text evidence="5">Involved in the formation of 2-(5''-phosphoribosyl)-3'-dephosphocoenzyme-A, the prosthetic group of the acyl-carrier protein of the malonate decarboxylase.</text>
</comment>
<name>A0A7X4H7T0_9BURK</name>
<dbReference type="InterPro" id="IPR002736">
    <property type="entry name" value="CitG"/>
</dbReference>
<evidence type="ECO:0000313" key="7">
    <source>
        <dbReference type="EMBL" id="MYN06291.1"/>
    </source>
</evidence>
<protein>
    <recommendedName>
        <fullName evidence="5">Probable 2-(5''-triphosphoribosyl)-3'-dephosphocoenzyme-A synthase</fullName>
        <shortName evidence="5">2-(5''-triphosphoribosyl)-3'-dephospho-CoA synthase</shortName>
        <ecNumber evidence="5">2.4.2.52</ecNumber>
    </recommendedName>
</protein>
<keyword evidence="8" id="KW-1185">Reference proteome</keyword>
<comment type="similarity">
    <text evidence="5">Belongs to the CitG/MdcB family.</text>
</comment>
<evidence type="ECO:0000256" key="5">
    <source>
        <dbReference type="HAMAP-Rule" id="MF_01883"/>
    </source>
</evidence>
<keyword evidence="4 5" id="KW-0067">ATP-binding</keyword>
<feature type="region of interest" description="Disordered" evidence="6">
    <location>
        <begin position="1"/>
        <end position="42"/>
    </location>
</feature>
<comment type="caution">
    <text evidence="7">The sequence shown here is derived from an EMBL/GenBank/DDBJ whole genome shotgun (WGS) entry which is preliminary data.</text>
</comment>
<dbReference type="GO" id="GO:0016757">
    <property type="term" value="F:glycosyltransferase activity"/>
    <property type="evidence" value="ECO:0007669"/>
    <property type="project" value="UniProtKB-KW"/>
</dbReference>
<dbReference type="EC" id="2.4.2.52" evidence="5"/>
<reference evidence="7 8" key="1">
    <citation type="submission" date="2019-12" db="EMBL/GenBank/DDBJ databases">
        <title>Novel species isolated from a subtropical stream in China.</title>
        <authorList>
            <person name="Lu H."/>
        </authorList>
    </citation>
    <scope>NUCLEOTIDE SEQUENCE [LARGE SCALE GENOMIC DNA]</scope>
    <source>
        <strain evidence="7 8">FT127W</strain>
    </source>
</reference>
<accession>A0A7X4H7T0</accession>
<keyword evidence="3 5" id="KW-0547">Nucleotide-binding</keyword>
<dbReference type="GO" id="GO:0005524">
    <property type="term" value="F:ATP binding"/>
    <property type="evidence" value="ECO:0007669"/>
    <property type="project" value="UniProtKB-KW"/>
</dbReference>
<evidence type="ECO:0000256" key="6">
    <source>
        <dbReference type="SAM" id="MobiDB-lite"/>
    </source>
</evidence>
<dbReference type="PANTHER" id="PTHR30201">
    <property type="entry name" value="TRIPHOSPHORIBOSYL-DEPHOSPHO-COA SYNTHASE"/>
    <property type="match status" value="1"/>
</dbReference>
<dbReference type="Gene3D" id="1.10.4200.10">
    <property type="entry name" value="Triphosphoribosyl-dephospho-CoA protein"/>
    <property type="match status" value="1"/>
</dbReference>
<comment type="catalytic activity">
    <reaction evidence="1 5">
        <text>3'-dephospho-CoA + ATP = 2'-(5''-triphospho-alpha-D-ribosyl)-3'-dephospho-CoA + adenine</text>
        <dbReference type="Rhea" id="RHEA:15117"/>
        <dbReference type="ChEBI" id="CHEBI:16708"/>
        <dbReference type="ChEBI" id="CHEBI:30616"/>
        <dbReference type="ChEBI" id="CHEBI:57328"/>
        <dbReference type="ChEBI" id="CHEBI:61378"/>
        <dbReference type="EC" id="2.4.2.52"/>
    </reaction>
</comment>
<dbReference type="NCBIfam" id="TIGR03132">
    <property type="entry name" value="malonate_mdcB"/>
    <property type="match status" value="1"/>
</dbReference>
<evidence type="ECO:0000256" key="3">
    <source>
        <dbReference type="ARBA" id="ARBA00022741"/>
    </source>
</evidence>
<evidence type="ECO:0000256" key="4">
    <source>
        <dbReference type="ARBA" id="ARBA00022840"/>
    </source>
</evidence>
<dbReference type="EMBL" id="WWCU01000002">
    <property type="protein sequence ID" value="MYN06291.1"/>
    <property type="molecule type" value="Genomic_DNA"/>
</dbReference>
<dbReference type="PANTHER" id="PTHR30201:SF2">
    <property type="entry name" value="2-(5''-TRIPHOSPHORIBOSYL)-3'-DEPHOSPHOCOENZYME-A SYNTHASE"/>
    <property type="match status" value="1"/>
</dbReference>
<proteinExistence type="inferred from homology"/>
<dbReference type="Proteomes" id="UP000450676">
    <property type="component" value="Unassembled WGS sequence"/>
</dbReference>
<gene>
    <name evidence="5 7" type="primary">mdcB</name>
    <name evidence="7" type="ORF">GTP77_02965</name>
</gene>
<organism evidence="7 8">
    <name type="scientific">Pseudoduganella aquatica</name>
    <dbReference type="NCBI Taxonomy" id="2660641"/>
    <lineage>
        <taxon>Bacteria</taxon>
        <taxon>Pseudomonadati</taxon>
        <taxon>Pseudomonadota</taxon>
        <taxon>Betaproteobacteria</taxon>
        <taxon>Burkholderiales</taxon>
        <taxon>Oxalobacteraceae</taxon>
        <taxon>Telluria group</taxon>
        <taxon>Pseudoduganella</taxon>
    </lineage>
</organism>
<dbReference type="GO" id="GO:0046917">
    <property type="term" value="F:triphosphoribosyl-dephospho-CoA synthase activity"/>
    <property type="evidence" value="ECO:0007669"/>
    <property type="project" value="UniProtKB-UniRule"/>
</dbReference>